<organism evidence="4 5">
    <name type="scientific">Cicer arietinum</name>
    <name type="common">Chickpea</name>
    <name type="synonym">Garbanzo</name>
    <dbReference type="NCBI Taxonomy" id="3827"/>
    <lineage>
        <taxon>Eukaryota</taxon>
        <taxon>Viridiplantae</taxon>
        <taxon>Streptophyta</taxon>
        <taxon>Embryophyta</taxon>
        <taxon>Tracheophyta</taxon>
        <taxon>Spermatophyta</taxon>
        <taxon>Magnoliopsida</taxon>
        <taxon>eudicotyledons</taxon>
        <taxon>Gunneridae</taxon>
        <taxon>Pentapetalae</taxon>
        <taxon>rosids</taxon>
        <taxon>fabids</taxon>
        <taxon>Fabales</taxon>
        <taxon>Fabaceae</taxon>
        <taxon>Papilionoideae</taxon>
        <taxon>50 kb inversion clade</taxon>
        <taxon>NPAAA clade</taxon>
        <taxon>Hologalegina</taxon>
        <taxon>IRL clade</taxon>
        <taxon>Cicereae</taxon>
        <taxon>Cicer</taxon>
    </lineage>
</organism>
<dbReference type="STRING" id="3827.A0A1S2Z3P3"/>
<feature type="domain" description="3'-5' exonuclease" evidence="3">
    <location>
        <begin position="35"/>
        <end position="210"/>
    </location>
</feature>
<gene>
    <name evidence="5" type="primary">LOC101493934</name>
</gene>
<keyword evidence="4" id="KW-1185">Reference proteome</keyword>
<evidence type="ECO:0000313" key="4">
    <source>
        <dbReference type="Proteomes" id="UP000087171"/>
    </source>
</evidence>
<evidence type="ECO:0000256" key="2">
    <source>
        <dbReference type="ARBA" id="ARBA00022801"/>
    </source>
</evidence>
<dbReference type="SUPFAM" id="SSF53098">
    <property type="entry name" value="Ribonuclease H-like"/>
    <property type="match status" value="1"/>
</dbReference>
<dbReference type="PANTHER" id="PTHR13620">
    <property type="entry name" value="3-5 EXONUCLEASE"/>
    <property type="match status" value="1"/>
</dbReference>
<dbReference type="RefSeq" id="XP_004514491.1">
    <property type="nucleotide sequence ID" value="XM_004514434.1"/>
</dbReference>
<sequence>MAITTVDYALPYHTHNKYDVSFHSEIIHTMVTDAPSMVTEWLSNLSCNRHNGRFLVGLDVEWLPNRQRFVDNPIAVLQLCVDRECLVFQILHASFVPQSLVSFLENKDNTFVGVGIQDDVVKLLRDHSLVVTNFVELRTLAAQRFSGPEVRSFGLKTLALRVLDKDIEKPKKITMSKWDNLRLTAQQVQYACIDAFASFEIGRILYSSRV</sequence>
<dbReference type="GO" id="GO:0006139">
    <property type="term" value="P:nucleobase-containing compound metabolic process"/>
    <property type="evidence" value="ECO:0007669"/>
    <property type="project" value="InterPro"/>
</dbReference>
<dbReference type="KEGG" id="cam:101493934"/>
<dbReference type="GO" id="GO:0003676">
    <property type="term" value="F:nucleic acid binding"/>
    <property type="evidence" value="ECO:0007669"/>
    <property type="project" value="InterPro"/>
</dbReference>
<accession>A0A1S2Z3P3</accession>
<evidence type="ECO:0000259" key="3">
    <source>
        <dbReference type="SMART" id="SM00474"/>
    </source>
</evidence>
<dbReference type="GO" id="GO:0005737">
    <property type="term" value="C:cytoplasm"/>
    <property type="evidence" value="ECO:0007669"/>
    <property type="project" value="TreeGrafter"/>
</dbReference>
<dbReference type="InterPro" id="IPR012337">
    <property type="entry name" value="RNaseH-like_sf"/>
</dbReference>
<dbReference type="InterPro" id="IPR036397">
    <property type="entry name" value="RNaseH_sf"/>
</dbReference>
<dbReference type="PANTHER" id="PTHR13620:SF105">
    <property type="entry name" value="OS01G0737700 PROTEIN"/>
    <property type="match status" value="1"/>
</dbReference>
<name>A0A1S2Z3P3_CICAR</name>
<dbReference type="SMART" id="SM00474">
    <property type="entry name" value="35EXOc"/>
    <property type="match status" value="1"/>
</dbReference>
<dbReference type="PaxDb" id="3827-XP_004514491.1"/>
<evidence type="ECO:0000256" key="1">
    <source>
        <dbReference type="ARBA" id="ARBA00022722"/>
    </source>
</evidence>
<dbReference type="FunFam" id="3.30.420.10:FF:000054">
    <property type="entry name" value="Werner Syndrome-like exonuclease"/>
    <property type="match status" value="1"/>
</dbReference>
<dbReference type="Pfam" id="PF01612">
    <property type="entry name" value="DNA_pol_A_exo1"/>
    <property type="match status" value="1"/>
</dbReference>
<dbReference type="InterPro" id="IPR051132">
    <property type="entry name" value="3-5_Exonuclease_domain"/>
</dbReference>
<dbReference type="OrthoDB" id="1920326at2759"/>
<protein>
    <submittedName>
        <fullName evidence="5">Werner Syndrome-like exonuclease</fullName>
    </submittedName>
</protein>
<keyword evidence="1" id="KW-0540">Nuclease</keyword>
<dbReference type="Proteomes" id="UP000087171">
    <property type="component" value="Unplaced"/>
</dbReference>
<dbReference type="GO" id="GO:0008408">
    <property type="term" value="F:3'-5' exonuclease activity"/>
    <property type="evidence" value="ECO:0007669"/>
    <property type="project" value="InterPro"/>
</dbReference>
<reference evidence="5" key="1">
    <citation type="submission" date="2025-08" db="UniProtKB">
        <authorList>
            <consortium name="RefSeq"/>
        </authorList>
    </citation>
    <scope>IDENTIFICATION</scope>
    <source>
        <tissue evidence="5">Etiolated seedlings</tissue>
    </source>
</reference>
<dbReference type="GO" id="GO:0005634">
    <property type="term" value="C:nucleus"/>
    <property type="evidence" value="ECO:0007669"/>
    <property type="project" value="TreeGrafter"/>
</dbReference>
<keyword evidence="2" id="KW-0378">Hydrolase</keyword>
<dbReference type="eggNOG" id="KOG4373">
    <property type="taxonomic scope" value="Eukaryota"/>
</dbReference>
<dbReference type="CDD" id="cd06141">
    <property type="entry name" value="WRN_exo"/>
    <property type="match status" value="1"/>
</dbReference>
<evidence type="ECO:0000313" key="5">
    <source>
        <dbReference type="RefSeq" id="XP_004514491.1"/>
    </source>
</evidence>
<dbReference type="GeneID" id="101493934"/>
<proteinExistence type="predicted"/>
<dbReference type="InterPro" id="IPR002562">
    <property type="entry name" value="3'-5'_exonuclease_dom"/>
</dbReference>
<dbReference type="Gene3D" id="3.30.420.10">
    <property type="entry name" value="Ribonuclease H-like superfamily/Ribonuclease H"/>
    <property type="match status" value="1"/>
</dbReference>
<dbReference type="AlphaFoldDB" id="A0A1S2Z3P3"/>